<organism evidence="2 3">
    <name type="scientific">Mollisia scopiformis</name>
    <name type="common">Conifer needle endophyte fungus</name>
    <name type="synonym">Phialocephala scopiformis</name>
    <dbReference type="NCBI Taxonomy" id="149040"/>
    <lineage>
        <taxon>Eukaryota</taxon>
        <taxon>Fungi</taxon>
        <taxon>Dikarya</taxon>
        <taxon>Ascomycota</taxon>
        <taxon>Pezizomycotina</taxon>
        <taxon>Leotiomycetes</taxon>
        <taxon>Helotiales</taxon>
        <taxon>Mollisiaceae</taxon>
        <taxon>Mollisia</taxon>
    </lineage>
</organism>
<evidence type="ECO:0000259" key="1">
    <source>
        <dbReference type="Pfam" id="PF00326"/>
    </source>
</evidence>
<dbReference type="SUPFAM" id="SSF53474">
    <property type="entry name" value="alpha/beta-Hydrolases"/>
    <property type="match status" value="1"/>
</dbReference>
<gene>
    <name evidence="2" type="ORF">LY89DRAFT_702380</name>
</gene>
<dbReference type="Pfam" id="PF00326">
    <property type="entry name" value="Peptidase_S9"/>
    <property type="match status" value="1"/>
</dbReference>
<dbReference type="PANTHER" id="PTHR43056">
    <property type="entry name" value="PEPTIDASE S9 PROLYL OLIGOPEPTIDASE"/>
    <property type="match status" value="1"/>
</dbReference>
<keyword evidence="2" id="KW-0378">Hydrolase</keyword>
<dbReference type="STRING" id="149040.A0A132B5F1"/>
<proteinExistence type="predicted"/>
<dbReference type="Gene3D" id="2.120.10.30">
    <property type="entry name" value="TolB, C-terminal domain"/>
    <property type="match status" value="1"/>
</dbReference>
<dbReference type="Gene3D" id="3.40.50.1820">
    <property type="entry name" value="alpha/beta hydrolase"/>
    <property type="match status" value="1"/>
</dbReference>
<dbReference type="SUPFAM" id="SSF82171">
    <property type="entry name" value="DPP6 N-terminal domain-like"/>
    <property type="match status" value="1"/>
</dbReference>
<accession>A0A132B5F1</accession>
<dbReference type="RefSeq" id="XP_018061990.1">
    <property type="nucleotide sequence ID" value="XM_018217248.1"/>
</dbReference>
<dbReference type="Proteomes" id="UP000070700">
    <property type="component" value="Unassembled WGS sequence"/>
</dbReference>
<dbReference type="InParanoid" id="A0A132B5F1"/>
<dbReference type="OrthoDB" id="43744at2759"/>
<evidence type="ECO:0000313" key="3">
    <source>
        <dbReference type="Proteomes" id="UP000070700"/>
    </source>
</evidence>
<feature type="domain" description="Peptidase S9 prolyl oligopeptidase catalytic" evidence="1">
    <location>
        <begin position="439"/>
        <end position="647"/>
    </location>
</feature>
<dbReference type="GeneID" id="28826974"/>
<dbReference type="AlphaFoldDB" id="A0A132B5F1"/>
<dbReference type="InterPro" id="IPR011042">
    <property type="entry name" value="6-blade_b-propeller_TolB-like"/>
</dbReference>
<dbReference type="GO" id="GO:0006508">
    <property type="term" value="P:proteolysis"/>
    <property type="evidence" value="ECO:0007669"/>
    <property type="project" value="InterPro"/>
</dbReference>
<dbReference type="InterPro" id="IPR001375">
    <property type="entry name" value="Peptidase_S9_cat"/>
</dbReference>
<evidence type="ECO:0000313" key="2">
    <source>
        <dbReference type="EMBL" id="KUJ07635.1"/>
    </source>
</evidence>
<dbReference type="KEGG" id="psco:LY89DRAFT_702380"/>
<keyword evidence="3" id="KW-1185">Reference proteome</keyword>
<dbReference type="InterPro" id="IPR029058">
    <property type="entry name" value="AB_hydrolase_fold"/>
</dbReference>
<sequence length="649" mass="71094">MAAKKTAPYGTWTSPITTEIVSGSSLSFSEVHVNPTNGSIYLIEGRPAEKGRAAIVEVKDGSSVDLVPADFNLRTKVHEYGGGAAATSSDGSIVFNDFYSDSVFLLTPTGEVKKILPGAPESKLRYANFDVHPNAHEIIAAVQEEHREKEVINSLAVINSKNGKAKTIVEGADFYSQPKFSHDGKKICWLQWNHPDMPWTGTELYVADWDGNKVVNSTKIAGEARKESISQSKWHVDDSLLFCSDRTGFWQLYRSDGKSPDVQHLPVKGLEQAELGGRDYILGVCTYISLNENQLVVSYTKNATSGLTLFDLATKLTTELPAGLVKIEGTAVKKVSEKEIVVIGDTLDAPTGLYLIDITNPTAKKLLKSSTDAILPTSVFSPAQTIDFPRTHGSDLGSKSHAIFIPPRNPDFEAPSGTKPPLIVFIHGGPTSHVSPGLSLGAQYYTSRGYAYCYVNYAGSTGYGRKYREDLDYSWGVKDCEDTVSCIDYLAEKGLIDGSKVGITGGSSGGYTVLQGMCSFPQAFAAGNSLYGIGNLKSLGEDTHKFESHYLFALLFPEDTPEEEKEKIYHDRSPCYHADKIEKPLLLLQGDLDKVVPPEQSFEIERILKKKGADVKLVIFKGEGHGFKMKEHLQQAIEEEEALWKRTLL</sequence>
<protein>
    <submittedName>
        <fullName evidence="2">Alpha/beta-hydrolase</fullName>
    </submittedName>
</protein>
<dbReference type="GO" id="GO:0008236">
    <property type="term" value="F:serine-type peptidase activity"/>
    <property type="evidence" value="ECO:0007669"/>
    <property type="project" value="InterPro"/>
</dbReference>
<dbReference type="PANTHER" id="PTHR43056:SF5">
    <property type="entry name" value="PEPTIDASE S9 PROLYL OLIGOPEPTIDASE CATALYTIC DOMAIN-CONTAINING PROTEIN"/>
    <property type="match status" value="1"/>
</dbReference>
<dbReference type="EMBL" id="KQ947439">
    <property type="protein sequence ID" value="KUJ07635.1"/>
    <property type="molecule type" value="Genomic_DNA"/>
</dbReference>
<name>A0A132B5F1_MOLSC</name>
<dbReference type="InterPro" id="IPR050585">
    <property type="entry name" value="Xaa-Pro_dipeptidyl-ppase/CocE"/>
</dbReference>
<reference evidence="2 3" key="1">
    <citation type="submission" date="2015-10" db="EMBL/GenBank/DDBJ databases">
        <title>Full genome of DAOMC 229536 Phialocephala scopiformis, a fungal endophyte of spruce producing the potent anti-insectan compound rugulosin.</title>
        <authorList>
            <consortium name="DOE Joint Genome Institute"/>
            <person name="Walker A.K."/>
            <person name="Frasz S.L."/>
            <person name="Seifert K.A."/>
            <person name="Miller J.D."/>
            <person name="Mondo S.J."/>
            <person name="Labutti K."/>
            <person name="Lipzen A."/>
            <person name="Dockter R."/>
            <person name="Kennedy M."/>
            <person name="Grigoriev I.V."/>
            <person name="Spatafora J.W."/>
        </authorList>
    </citation>
    <scope>NUCLEOTIDE SEQUENCE [LARGE SCALE GENOMIC DNA]</scope>
    <source>
        <strain evidence="2 3">CBS 120377</strain>
    </source>
</reference>